<organism evidence="2 3">
    <name type="scientific">Lutimaribacter marinistellae</name>
    <dbReference type="NCBI Taxonomy" id="1820329"/>
    <lineage>
        <taxon>Bacteria</taxon>
        <taxon>Pseudomonadati</taxon>
        <taxon>Pseudomonadota</taxon>
        <taxon>Alphaproteobacteria</taxon>
        <taxon>Rhodobacterales</taxon>
        <taxon>Roseobacteraceae</taxon>
        <taxon>Lutimaribacter</taxon>
    </lineage>
</organism>
<feature type="transmembrane region" description="Helical" evidence="1">
    <location>
        <begin position="200"/>
        <end position="221"/>
    </location>
</feature>
<evidence type="ECO:0000313" key="3">
    <source>
        <dbReference type="Proteomes" id="UP001595629"/>
    </source>
</evidence>
<evidence type="ECO:0008006" key="4">
    <source>
        <dbReference type="Google" id="ProtNLM"/>
    </source>
</evidence>
<dbReference type="EMBL" id="JBHRXI010000001">
    <property type="protein sequence ID" value="MFC3612507.1"/>
    <property type="molecule type" value="Genomic_DNA"/>
</dbReference>
<sequence>MIARMTGAALRGVLVALMVLTPALYLPSSITNSTEIAVFLAILAFALTFAEYNSAFPSFIEFRDAPPLNRIRFITLITMVSFLTLICKQVYAPTNVTALVSGLGHLVTHLADFPYSPVRLVVLMLPDQVDLTLVNMVRTAAGVSYVMALAMVLGFFYLIRIRNWPTGNGAFNVWVNLPLFDPTTGGDVIARLQRDGRINVVAGILLPFLIPAVVKVAADFIDPIMLTNPQTLIWTMCGWAFLPASMVMRGMAMLRIADLIEAKRRRAYSNAEAMPAA</sequence>
<keyword evidence="1" id="KW-1133">Transmembrane helix</keyword>
<feature type="transmembrane region" description="Helical" evidence="1">
    <location>
        <begin position="36"/>
        <end position="52"/>
    </location>
</feature>
<feature type="transmembrane region" description="Helical" evidence="1">
    <location>
        <begin position="12"/>
        <end position="30"/>
    </location>
</feature>
<feature type="transmembrane region" description="Helical" evidence="1">
    <location>
        <begin position="140"/>
        <end position="159"/>
    </location>
</feature>
<feature type="transmembrane region" description="Helical" evidence="1">
    <location>
        <begin position="73"/>
        <end position="91"/>
    </location>
</feature>
<feature type="transmembrane region" description="Helical" evidence="1">
    <location>
        <begin position="233"/>
        <end position="256"/>
    </location>
</feature>
<keyword evidence="1" id="KW-0472">Membrane</keyword>
<comment type="caution">
    <text evidence="2">The sequence shown here is derived from an EMBL/GenBank/DDBJ whole genome shotgun (WGS) entry which is preliminary data.</text>
</comment>
<accession>A0ABV7TA80</accession>
<gene>
    <name evidence="2" type="ORF">ACFORG_01930</name>
</gene>
<dbReference type="Proteomes" id="UP001595629">
    <property type="component" value="Unassembled WGS sequence"/>
</dbReference>
<keyword evidence="3" id="KW-1185">Reference proteome</keyword>
<dbReference type="RefSeq" id="WP_386733688.1">
    <property type="nucleotide sequence ID" value="NZ_JBHRXI010000001.1"/>
</dbReference>
<keyword evidence="1" id="KW-0812">Transmembrane</keyword>
<evidence type="ECO:0000256" key="1">
    <source>
        <dbReference type="SAM" id="Phobius"/>
    </source>
</evidence>
<reference evidence="3" key="1">
    <citation type="journal article" date="2019" name="Int. J. Syst. Evol. Microbiol.">
        <title>The Global Catalogue of Microorganisms (GCM) 10K type strain sequencing project: providing services to taxonomists for standard genome sequencing and annotation.</title>
        <authorList>
            <consortium name="The Broad Institute Genomics Platform"/>
            <consortium name="The Broad Institute Genome Sequencing Center for Infectious Disease"/>
            <person name="Wu L."/>
            <person name="Ma J."/>
        </authorList>
    </citation>
    <scope>NUCLEOTIDE SEQUENCE [LARGE SCALE GENOMIC DNA]</scope>
    <source>
        <strain evidence="3">KCTC 42911</strain>
    </source>
</reference>
<evidence type="ECO:0000313" key="2">
    <source>
        <dbReference type="EMBL" id="MFC3612507.1"/>
    </source>
</evidence>
<name>A0ABV7TA80_9RHOB</name>
<proteinExistence type="predicted"/>
<protein>
    <recommendedName>
        <fullName evidence="4">Arginine/ornithine antiporter ArcD</fullName>
    </recommendedName>
</protein>